<protein>
    <submittedName>
        <fullName evidence="1">Uncharacterized protein</fullName>
    </submittedName>
</protein>
<reference evidence="1 2" key="2">
    <citation type="journal article" date="2022" name="Mol. Ecol. Resour.">
        <title>The genomes of chicory, endive, great burdock and yacon provide insights into Asteraceae paleo-polyploidization history and plant inulin production.</title>
        <authorList>
            <person name="Fan W."/>
            <person name="Wang S."/>
            <person name="Wang H."/>
            <person name="Wang A."/>
            <person name="Jiang F."/>
            <person name="Liu H."/>
            <person name="Zhao H."/>
            <person name="Xu D."/>
            <person name="Zhang Y."/>
        </authorList>
    </citation>
    <scope>NUCLEOTIDE SEQUENCE [LARGE SCALE GENOMIC DNA]</scope>
    <source>
        <strain evidence="2">cv. Yunnan</strain>
        <tissue evidence="1">Leaves</tissue>
    </source>
</reference>
<proteinExistence type="predicted"/>
<dbReference type="Proteomes" id="UP001056120">
    <property type="component" value="Linkage Group LG22"/>
</dbReference>
<keyword evidence="2" id="KW-1185">Reference proteome</keyword>
<evidence type="ECO:0000313" key="1">
    <source>
        <dbReference type="EMBL" id="KAI3726974.1"/>
    </source>
</evidence>
<dbReference type="EMBL" id="CM042039">
    <property type="protein sequence ID" value="KAI3726974.1"/>
    <property type="molecule type" value="Genomic_DNA"/>
</dbReference>
<accession>A0ACB9BY93</accession>
<sequence>MLWLTILENTLDFLCFGLFPPSPNPNPNPFDSPAHQFSPPHTPKTIGIPNAIITLTVTVSVFVLIILIILALAAIAFEDPQIGLLLVDPNHLSQVSIFYPYDL</sequence>
<comment type="caution">
    <text evidence="1">The sequence shown here is derived from an EMBL/GenBank/DDBJ whole genome shotgun (WGS) entry which is preliminary data.</text>
</comment>
<evidence type="ECO:0000313" key="2">
    <source>
        <dbReference type="Proteomes" id="UP001056120"/>
    </source>
</evidence>
<reference evidence="2" key="1">
    <citation type="journal article" date="2022" name="Mol. Ecol. Resour.">
        <title>The genomes of chicory, endive, great burdock and yacon provide insights into Asteraceae palaeo-polyploidization history and plant inulin production.</title>
        <authorList>
            <person name="Fan W."/>
            <person name="Wang S."/>
            <person name="Wang H."/>
            <person name="Wang A."/>
            <person name="Jiang F."/>
            <person name="Liu H."/>
            <person name="Zhao H."/>
            <person name="Xu D."/>
            <person name="Zhang Y."/>
        </authorList>
    </citation>
    <scope>NUCLEOTIDE SEQUENCE [LARGE SCALE GENOMIC DNA]</scope>
    <source>
        <strain evidence="2">cv. Yunnan</strain>
    </source>
</reference>
<organism evidence="1 2">
    <name type="scientific">Smallanthus sonchifolius</name>
    <dbReference type="NCBI Taxonomy" id="185202"/>
    <lineage>
        <taxon>Eukaryota</taxon>
        <taxon>Viridiplantae</taxon>
        <taxon>Streptophyta</taxon>
        <taxon>Embryophyta</taxon>
        <taxon>Tracheophyta</taxon>
        <taxon>Spermatophyta</taxon>
        <taxon>Magnoliopsida</taxon>
        <taxon>eudicotyledons</taxon>
        <taxon>Gunneridae</taxon>
        <taxon>Pentapetalae</taxon>
        <taxon>asterids</taxon>
        <taxon>campanulids</taxon>
        <taxon>Asterales</taxon>
        <taxon>Asteraceae</taxon>
        <taxon>Asteroideae</taxon>
        <taxon>Heliantheae alliance</taxon>
        <taxon>Millerieae</taxon>
        <taxon>Smallanthus</taxon>
    </lineage>
</organism>
<name>A0ACB9BY93_9ASTR</name>
<gene>
    <name evidence="1" type="ORF">L1987_66781</name>
</gene>